<dbReference type="Proteomes" id="UP000003856">
    <property type="component" value="Unassembled WGS sequence"/>
</dbReference>
<protein>
    <submittedName>
        <fullName evidence="1">Uncharacterized protein</fullName>
    </submittedName>
</protein>
<gene>
    <name evidence="1" type="ORF">AcdelDRAFT_4651</name>
</gene>
<evidence type="ECO:0000313" key="2">
    <source>
        <dbReference type="Proteomes" id="UP000003856"/>
    </source>
</evidence>
<organism evidence="1 2">
    <name type="scientific">Acidovorax delafieldii 2AN</name>
    <dbReference type="NCBI Taxonomy" id="573060"/>
    <lineage>
        <taxon>Bacteria</taxon>
        <taxon>Pseudomonadati</taxon>
        <taxon>Pseudomonadota</taxon>
        <taxon>Betaproteobacteria</taxon>
        <taxon>Burkholderiales</taxon>
        <taxon>Comamonadaceae</taxon>
        <taxon>Acidovorax</taxon>
    </lineage>
</organism>
<keyword evidence="2" id="KW-1185">Reference proteome</keyword>
<feature type="non-terminal residue" evidence="1">
    <location>
        <position position="100"/>
    </location>
</feature>
<dbReference type="EMBL" id="ACQT01000480">
    <property type="protein sequence ID" value="EER57779.1"/>
    <property type="molecule type" value="Genomic_DNA"/>
</dbReference>
<name>C5TCM0_ACIDE</name>
<proteinExistence type="predicted"/>
<evidence type="ECO:0000313" key="1">
    <source>
        <dbReference type="EMBL" id="EER57779.1"/>
    </source>
</evidence>
<accession>C5TCM0</accession>
<sequence length="100" mass="10634">MEFTKKFLRAKNPCADGFRWFSRHVEDGSGYQEALDTLVNAGRVGDACWLLSQFGPTSAVLVLDTLEADAIVFAGTVQVRGSIDVGSVIQAGRSIRAGGG</sequence>
<dbReference type="AlphaFoldDB" id="C5TCM0"/>
<reference evidence="1 2" key="1">
    <citation type="submission" date="2009-05" db="EMBL/GenBank/DDBJ databases">
        <title>The draft genome of Acidovorax delafieldii 2AN.</title>
        <authorList>
            <consortium name="US DOE Joint Genome Institute (JGI-PGF)"/>
            <person name="Lucas S."/>
            <person name="Copeland A."/>
            <person name="Lapidus A."/>
            <person name="Glavina del Rio T."/>
            <person name="Tice H."/>
            <person name="Bruce D."/>
            <person name="Goodwin L."/>
            <person name="Pitluck S."/>
            <person name="Larimer F."/>
            <person name="Land M.L."/>
            <person name="Hauser L."/>
            <person name="Shelobolina E.S."/>
            <person name="Picardal F."/>
            <person name="Roden E."/>
            <person name="Emerson D."/>
        </authorList>
    </citation>
    <scope>NUCLEOTIDE SEQUENCE [LARGE SCALE GENOMIC DNA]</scope>
    <source>
        <strain evidence="1 2">2AN</strain>
    </source>
</reference>
<comment type="caution">
    <text evidence="1">The sequence shown here is derived from an EMBL/GenBank/DDBJ whole genome shotgun (WGS) entry which is preliminary data.</text>
</comment>